<dbReference type="GO" id="GO:0003856">
    <property type="term" value="F:3-dehydroquinate synthase activity"/>
    <property type="evidence" value="ECO:0007669"/>
    <property type="project" value="TreeGrafter"/>
</dbReference>
<dbReference type="InterPro" id="IPR050071">
    <property type="entry name" value="Dehydroquinate_synthase"/>
</dbReference>
<gene>
    <name evidence="11" type="ORF">C6N75_04615</name>
</gene>
<dbReference type="InterPro" id="IPR035872">
    <property type="entry name" value="EEVS-like"/>
</dbReference>
<evidence type="ECO:0000256" key="3">
    <source>
        <dbReference type="ARBA" id="ARBA00022741"/>
    </source>
</evidence>
<organism evidence="11 12">
    <name type="scientific">Streptomyces solincola</name>
    <dbReference type="NCBI Taxonomy" id="2100817"/>
    <lineage>
        <taxon>Bacteria</taxon>
        <taxon>Bacillati</taxon>
        <taxon>Actinomycetota</taxon>
        <taxon>Actinomycetes</taxon>
        <taxon>Kitasatosporales</taxon>
        <taxon>Streptomycetaceae</taxon>
        <taxon>Streptomyces</taxon>
    </lineage>
</organism>
<dbReference type="RefSeq" id="WP_105867549.1">
    <property type="nucleotide sequence ID" value="NZ_PVLV01000062.1"/>
</dbReference>
<evidence type="ECO:0000259" key="9">
    <source>
        <dbReference type="Pfam" id="PF01761"/>
    </source>
</evidence>
<dbReference type="InterPro" id="IPR056179">
    <property type="entry name" value="DHQS_C"/>
</dbReference>
<dbReference type="Gene3D" id="1.20.1090.10">
    <property type="entry name" value="Dehydroquinate synthase-like - alpha domain"/>
    <property type="match status" value="1"/>
</dbReference>
<dbReference type="InterPro" id="IPR030960">
    <property type="entry name" value="DHQS/DOIS_N"/>
</dbReference>
<accession>A0A2S9Q139</accession>
<sequence>MGLQTVVAQPPQAVRHAVAIPSEYAEGAEHGLSRRIIANRFEEETRNMMDKLGHWTLRTSQDVEIEVSETPRLLDPANPRLAQIPGGGEESGTRLVIVDEHVEEIFGQRIREYFSTRGAQVSYLTLPAGDEHKTIDNVLRIASRFNEIGTERTGTPPIVMGGGVVQDVAGLAATLYRRGIPYVRVPTTLLGQIDGSVSAKNGVNFEGFRNRLGTFNPPPVTLIDRTLIASLPERQVQSGLGEALKMALIKDAELFRLLEEYGPDLVSERLQDTGPRTSGPEAGRQVMHRAITGMAEELEKNLWERDLLRIVDYGHTFSPAVEMRALPDLLHGEAVAMGCLFCAVISAHRGLLSQEDLDRIVGCVRRMGLHPSHPMFSDVALLRKGLADTVRHRGGAQHLTLLTDIGQTVFVEDLTDSEIDGAAHWMGAL</sequence>
<feature type="domain" description="3-dehydroquinate synthase C-terminal" evidence="10">
    <location>
        <begin position="239"/>
        <end position="373"/>
    </location>
</feature>
<reference evidence="11 12" key="1">
    <citation type="submission" date="2018-03" db="EMBL/GenBank/DDBJ databases">
        <title>Novel Streptomyces sp. from soil.</title>
        <authorList>
            <person name="Tan G.Y.A."/>
            <person name="Lee Z.Y."/>
        </authorList>
    </citation>
    <scope>NUCLEOTIDE SEQUENCE [LARGE SCALE GENOMIC DNA]</scope>
    <source>
        <strain evidence="11 12">ST5x</strain>
    </source>
</reference>
<protein>
    <recommendedName>
        <fullName evidence="8">2-epi-5-epi-valiolone synthase</fullName>
        <ecNumber evidence="7">4.2.3.152</ecNumber>
    </recommendedName>
</protein>
<keyword evidence="2" id="KW-0479">Metal-binding</keyword>
<dbReference type="Proteomes" id="UP000239322">
    <property type="component" value="Unassembled WGS sequence"/>
</dbReference>
<evidence type="ECO:0000313" key="11">
    <source>
        <dbReference type="EMBL" id="PRH80376.1"/>
    </source>
</evidence>
<evidence type="ECO:0000256" key="8">
    <source>
        <dbReference type="ARBA" id="ARBA00024092"/>
    </source>
</evidence>
<evidence type="ECO:0000256" key="4">
    <source>
        <dbReference type="ARBA" id="ARBA00023027"/>
    </source>
</evidence>
<name>A0A2S9Q139_9ACTN</name>
<dbReference type="EC" id="4.2.3.152" evidence="7"/>
<dbReference type="GO" id="GO:0000166">
    <property type="term" value="F:nucleotide binding"/>
    <property type="evidence" value="ECO:0007669"/>
    <property type="project" value="UniProtKB-KW"/>
</dbReference>
<dbReference type="Gene3D" id="3.40.50.1970">
    <property type="match status" value="1"/>
</dbReference>
<dbReference type="OrthoDB" id="9806583at2"/>
<keyword evidence="12" id="KW-1185">Reference proteome</keyword>
<dbReference type="Pfam" id="PF24621">
    <property type="entry name" value="DHQS_C"/>
    <property type="match status" value="1"/>
</dbReference>
<dbReference type="CDD" id="cd08199">
    <property type="entry name" value="EEVS"/>
    <property type="match status" value="1"/>
</dbReference>
<dbReference type="AlphaFoldDB" id="A0A2S9Q139"/>
<dbReference type="EMBL" id="PVLV01000062">
    <property type="protein sequence ID" value="PRH80376.1"/>
    <property type="molecule type" value="Genomic_DNA"/>
</dbReference>
<evidence type="ECO:0000313" key="12">
    <source>
        <dbReference type="Proteomes" id="UP000239322"/>
    </source>
</evidence>
<keyword evidence="3" id="KW-0547">Nucleotide-binding</keyword>
<proteinExistence type="predicted"/>
<feature type="domain" description="3-dehydroquinate synthase N-terminal" evidence="9">
    <location>
        <begin position="124"/>
        <end position="237"/>
    </location>
</feature>
<evidence type="ECO:0000256" key="7">
    <source>
        <dbReference type="ARBA" id="ARBA00024060"/>
    </source>
</evidence>
<dbReference type="PANTHER" id="PTHR43622">
    <property type="entry name" value="3-DEHYDROQUINATE SYNTHASE"/>
    <property type="match status" value="1"/>
</dbReference>
<evidence type="ECO:0000259" key="10">
    <source>
        <dbReference type="Pfam" id="PF24621"/>
    </source>
</evidence>
<comment type="catalytic activity">
    <reaction evidence="6">
        <text>D-sedoheptulose 7-phosphate = 2-epi-5-epi-valiolone + phosphate</text>
        <dbReference type="Rhea" id="RHEA:44184"/>
        <dbReference type="ChEBI" id="CHEBI:43474"/>
        <dbReference type="ChEBI" id="CHEBI:57483"/>
        <dbReference type="ChEBI" id="CHEBI:84187"/>
        <dbReference type="EC" id="4.2.3.152"/>
    </reaction>
</comment>
<evidence type="ECO:0000256" key="2">
    <source>
        <dbReference type="ARBA" id="ARBA00022723"/>
    </source>
</evidence>
<keyword evidence="5" id="KW-0456">Lyase</keyword>
<comment type="cofactor">
    <cofactor evidence="1">
        <name>NAD(+)</name>
        <dbReference type="ChEBI" id="CHEBI:57540"/>
    </cofactor>
</comment>
<dbReference type="PANTHER" id="PTHR43622:SF3">
    <property type="entry name" value="2-EPI-5-EPI-VALIOLONE SYNTHASE"/>
    <property type="match status" value="1"/>
</dbReference>
<evidence type="ECO:0000256" key="1">
    <source>
        <dbReference type="ARBA" id="ARBA00001911"/>
    </source>
</evidence>
<comment type="caution">
    <text evidence="11">The sequence shown here is derived from an EMBL/GenBank/DDBJ whole genome shotgun (WGS) entry which is preliminary data.</text>
</comment>
<dbReference type="Pfam" id="PF01761">
    <property type="entry name" value="DHQ_synthase"/>
    <property type="match status" value="1"/>
</dbReference>
<evidence type="ECO:0000256" key="5">
    <source>
        <dbReference type="ARBA" id="ARBA00023239"/>
    </source>
</evidence>
<evidence type="ECO:0000256" key="6">
    <source>
        <dbReference type="ARBA" id="ARBA00023993"/>
    </source>
</evidence>
<dbReference type="SUPFAM" id="SSF56796">
    <property type="entry name" value="Dehydroquinate synthase-like"/>
    <property type="match status" value="1"/>
</dbReference>
<dbReference type="GO" id="GO:0046872">
    <property type="term" value="F:metal ion binding"/>
    <property type="evidence" value="ECO:0007669"/>
    <property type="project" value="UniProtKB-KW"/>
</dbReference>
<dbReference type="GO" id="GO:0017000">
    <property type="term" value="P:antibiotic biosynthetic process"/>
    <property type="evidence" value="ECO:0007669"/>
    <property type="project" value="InterPro"/>
</dbReference>
<keyword evidence="4" id="KW-0520">NAD</keyword>